<protein>
    <recommendedName>
        <fullName evidence="6">Wntless-like transmembrane domain-containing protein</fullName>
    </recommendedName>
</protein>
<evidence type="ECO:0000256" key="1">
    <source>
        <dbReference type="ARBA" id="ARBA00004141"/>
    </source>
</evidence>
<evidence type="ECO:0000313" key="8">
    <source>
        <dbReference type="Proteomes" id="UP000030693"/>
    </source>
</evidence>
<dbReference type="PANTHER" id="PTHR31918:SF1">
    <property type="entry name" value="TRANSMEMBRANE PROTEIN 181"/>
    <property type="match status" value="1"/>
</dbReference>
<evidence type="ECO:0000256" key="4">
    <source>
        <dbReference type="ARBA" id="ARBA00023136"/>
    </source>
</evidence>
<dbReference type="Proteomes" id="UP000030693">
    <property type="component" value="Unassembled WGS sequence"/>
</dbReference>
<dbReference type="RefSeq" id="XP_009497967.1">
    <property type="nucleotide sequence ID" value="XM_009499692.1"/>
</dbReference>
<dbReference type="GO" id="GO:0016020">
    <property type="term" value="C:membrane"/>
    <property type="evidence" value="ECO:0007669"/>
    <property type="project" value="UniProtKB-SubCell"/>
</dbReference>
<feature type="transmembrane region" description="Helical" evidence="5">
    <location>
        <begin position="306"/>
        <end position="331"/>
    </location>
</feature>
<sequence length="430" mass="48737">MRPVEPTNTSLTEYRTSITINDLNQLNQELFARARLIGKQPGDKLGSDRVFITVVLSGRSTGGAGQPDPLDGLALLSGEATVPAMSLPASGSSAPEDWKLLAQAQEYIMVGCSSKKTEECNFIPLAHIPRIASYDSFKLDITFHSEHSQQFQNIASIEYELSFDNPRHTLMVIYMRFTMVLCGIVALTAALYWMRHFPWSEWTFDQHWLIGLGFVLAFVSNLFFALLLVYWPSSMHYQASGPSSSNIIGINADLLASGSVDGGWRVWLKFYSLKAVYALFIFFFSLSIDLWHRYHLGSNPTLHFHAAPFYIALIQVLLMLCLAFYVFFFGFFATRAYRSNRGQENGKRQNFILLVSTCFFLVVFAAYIVSIFEIEMAGWGFSFLVFFNFTLLMLIFIHMPTRTAAINQANRRLYTRPLVNADDRSLYGTI</sequence>
<feature type="transmembrane region" description="Helical" evidence="5">
    <location>
        <begin position="378"/>
        <end position="397"/>
    </location>
</feature>
<evidence type="ECO:0000256" key="3">
    <source>
        <dbReference type="ARBA" id="ARBA00022989"/>
    </source>
</evidence>
<dbReference type="InterPro" id="IPR040416">
    <property type="entry name" value="TMEM181"/>
</dbReference>
<dbReference type="EMBL" id="KB932215">
    <property type="protein sequence ID" value="KCV67629.1"/>
    <property type="molecule type" value="Genomic_DNA"/>
</dbReference>
<keyword evidence="4 5" id="KW-0472">Membrane</keyword>
<reference evidence="7" key="1">
    <citation type="submission" date="2013-04" db="EMBL/GenBank/DDBJ databases">
        <title>The Genome Sequence of Fonticula alba ATCC 38817.</title>
        <authorList>
            <consortium name="The Broad Institute Genomics Platform"/>
            <person name="Russ C."/>
            <person name="Cuomo C."/>
            <person name="Burger G."/>
            <person name="Gray M.W."/>
            <person name="Holland P.W.H."/>
            <person name="King N."/>
            <person name="Lang F.B.F."/>
            <person name="Roger A.J."/>
            <person name="Ruiz-Trillo I."/>
            <person name="Brown M."/>
            <person name="Walker B."/>
            <person name="Young S."/>
            <person name="Zeng Q."/>
            <person name="Gargeya S."/>
            <person name="Fitzgerald M."/>
            <person name="Haas B."/>
            <person name="Abouelleil A."/>
            <person name="Allen A.W."/>
            <person name="Alvarado L."/>
            <person name="Arachchi H.M."/>
            <person name="Berlin A.M."/>
            <person name="Chapman S.B."/>
            <person name="Gainer-Dewar J."/>
            <person name="Goldberg J."/>
            <person name="Griggs A."/>
            <person name="Gujja S."/>
            <person name="Hansen M."/>
            <person name="Howarth C."/>
            <person name="Imamovic A."/>
            <person name="Ireland A."/>
            <person name="Larimer J."/>
            <person name="McCowan C."/>
            <person name="Murphy C."/>
            <person name="Pearson M."/>
            <person name="Poon T.W."/>
            <person name="Priest M."/>
            <person name="Roberts A."/>
            <person name="Saif S."/>
            <person name="Shea T."/>
            <person name="Sisk P."/>
            <person name="Sykes S."/>
            <person name="Wortman J."/>
            <person name="Nusbaum C."/>
            <person name="Birren B."/>
        </authorList>
    </citation>
    <scope>NUCLEOTIDE SEQUENCE [LARGE SCALE GENOMIC DNA]</scope>
    <source>
        <strain evidence="7">ATCC 38817</strain>
    </source>
</reference>
<comment type="subcellular location">
    <subcellularLocation>
        <location evidence="1">Membrane</location>
        <topology evidence="1">Multi-pass membrane protein</topology>
    </subcellularLocation>
</comment>
<evidence type="ECO:0000259" key="6">
    <source>
        <dbReference type="Pfam" id="PF06664"/>
    </source>
</evidence>
<dbReference type="InterPro" id="IPR047843">
    <property type="entry name" value="WLS-like_TM"/>
</dbReference>
<feature type="transmembrane region" description="Helical" evidence="5">
    <location>
        <begin position="173"/>
        <end position="194"/>
    </location>
</feature>
<feature type="transmembrane region" description="Helical" evidence="5">
    <location>
        <begin position="206"/>
        <end position="231"/>
    </location>
</feature>
<accession>A0A058Z039</accession>
<keyword evidence="8" id="KW-1185">Reference proteome</keyword>
<dbReference type="Pfam" id="PF06664">
    <property type="entry name" value="WLS-like_TM"/>
    <property type="match status" value="2"/>
</dbReference>
<proteinExistence type="predicted"/>
<feature type="transmembrane region" description="Helical" evidence="5">
    <location>
        <begin position="351"/>
        <end position="372"/>
    </location>
</feature>
<dbReference type="GO" id="GO:0015643">
    <property type="term" value="F:toxic substance binding"/>
    <property type="evidence" value="ECO:0007669"/>
    <property type="project" value="InterPro"/>
</dbReference>
<organism evidence="7">
    <name type="scientific">Fonticula alba</name>
    <name type="common">Slime mold</name>
    <dbReference type="NCBI Taxonomy" id="691883"/>
    <lineage>
        <taxon>Eukaryota</taxon>
        <taxon>Rotosphaerida</taxon>
        <taxon>Fonticulaceae</taxon>
        <taxon>Fonticula</taxon>
    </lineage>
</organism>
<dbReference type="PANTHER" id="PTHR31918">
    <property type="entry name" value="TRANSMEMBRANE PROTEIN 181"/>
    <property type="match status" value="1"/>
</dbReference>
<feature type="domain" description="Wntless-like transmembrane" evidence="6">
    <location>
        <begin position="165"/>
        <end position="230"/>
    </location>
</feature>
<keyword evidence="3 5" id="KW-1133">Transmembrane helix</keyword>
<gene>
    <name evidence="7" type="ORF">H696_05916</name>
</gene>
<name>A0A058Z039_FONAL</name>
<feature type="domain" description="Wntless-like transmembrane" evidence="6">
    <location>
        <begin position="264"/>
        <end position="401"/>
    </location>
</feature>
<evidence type="ECO:0000256" key="5">
    <source>
        <dbReference type="SAM" id="Phobius"/>
    </source>
</evidence>
<keyword evidence="2 5" id="KW-0812">Transmembrane</keyword>
<feature type="transmembrane region" description="Helical" evidence="5">
    <location>
        <begin position="275"/>
        <end position="294"/>
    </location>
</feature>
<dbReference type="GeneID" id="20530641"/>
<evidence type="ECO:0000313" key="7">
    <source>
        <dbReference type="EMBL" id="KCV67629.1"/>
    </source>
</evidence>
<dbReference type="AlphaFoldDB" id="A0A058Z039"/>
<evidence type="ECO:0000256" key="2">
    <source>
        <dbReference type="ARBA" id="ARBA00022692"/>
    </source>
</evidence>